<comment type="caution">
    <text evidence="1">The sequence shown here is derived from an EMBL/GenBank/DDBJ whole genome shotgun (WGS) entry which is preliminary data.</text>
</comment>
<organism evidence="1 2">
    <name type="scientific">Streptomyces evansiae</name>
    <dbReference type="NCBI Taxonomy" id="3075535"/>
    <lineage>
        <taxon>Bacteria</taxon>
        <taxon>Bacillati</taxon>
        <taxon>Actinomycetota</taxon>
        <taxon>Actinomycetes</taxon>
        <taxon>Kitasatosporales</taxon>
        <taxon>Streptomycetaceae</taxon>
        <taxon>Streptomyces</taxon>
    </lineage>
</organism>
<protein>
    <submittedName>
        <fullName evidence="1">DUF6302 family protein</fullName>
    </submittedName>
</protein>
<accession>A0ABU2R030</accession>
<dbReference type="Pfam" id="PF19819">
    <property type="entry name" value="DUF6302"/>
    <property type="match status" value="1"/>
</dbReference>
<sequence length="195" mass="20477">MSAPRAETGKAVLASVSEADPEDTAYFRARLVEPALILRGVAVALGGGVSRAVPVGGARRAGLLPVPEITTGLAVRDLLSGREGFPSVRLHWSPPGACHTVEWGDRVDHLNDEQRGAAFGYRPEAIIRSVDACRLACGLVTAAGGPRVGVWNLRELARDPRGSDASYRAAGTKAGSLMERQTGIEFRSALAPMPA</sequence>
<dbReference type="InterPro" id="IPR046269">
    <property type="entry name" value="DUF6302"/>
</dbReference>
<dbReference type="EMBL" id="JAVRET010000014">
    <property type="protein sequence ID" value="MDT0409070.1"/>
    <property type="molecule type" value="Genomic_DNA"/>
</dbReference>
<proteinExistence type="predicted"/>
<reference evidence="2" key="1">
    <citation type="submission" date="2023-07" db="EMBL/GenBank/DDBJ databases">
        <title>30 novel species of actinomycetes from the DSMZ collection.</title>
        <authorList>
            <person name="Nouioui I."/>
        </authorList>
    </citation>
    <scope>NUCLEOTIDE SEQUENCE [LARGE SCALE GENOMIC DNA]</scope>
    <source>
        <strain evidence="2">DSM 41979</strain>
    </source>
</reference>
<keyword evidence="2" id="KW-1185">Reference proteome</keyword>
<evidence type="ECO:0000313" key="1">
    <source>
        <dbReference type="EMBL" id="MDT0409070.1"/>
    </source>
</evidence>
<gene>
    <name evidence="1" type="ORF">RM698_08385</name>
</gene>
<dbReference type="Proteomes" id="UP001183610">
    <property type="component" value="Unassembled WGS sequence"/>
</dbReference>
<evidence type="ECO:0000313" key="2">
    <source>
        <dbReference type="Proteomes" id="UP001183610"/>
    </source>
</evidence>
<name>A0ABU2R030_9ACTN</name>
<dbReference type="RefSeq" id="WP_010278347.1">
    <property type="nucleotide sequence ID" value="NZ_JAVRET010000014.1"/>
</dbReference>